<dbReference type="OrthoDB" id="9805802at2"/>
<evidence type="ECO:0000313" key="3">
    <source>
        <dbReference type="Proteomes" id="UP000281028"/>
    </source>
</evidence>
<proteinExistence type="predicted"/>
<dbReference type="Proteomes" id="UP000281028">
    <property type="component" value="Unassembled WGS sequence"/>
</dbReference>
<dbReference type="Gene3D" id="1.10.30.50">
    <property type="match status" value="1"/>
</dbReference>
<dbReference type="InterPro" id="IPR013467">
    <property type="entry name" value="HNH78-like"/>
</dbReference>
<dbReference type="AlphaFoldDB" id="A0A433WB26"/>
<gene>
    <name evidence="2" type="ORF">ECE50_019140</name>
</gene>
<dbReference type="EMBL" id="RIAR02000001">
    <property type="protein sequence ID" value="NSL88965.1"/>
    <property type="molecule type" value="Genomic_DNA"/>
</dbReference>
<organism evidence="2 3">
    <name type="scientific">Chitinophaga solisilvae</name>
    <dbReference type="NCBI Taxonomy" id="1233460"/>
    <lineage>
        <taxon>Bacteria</taxon>
        <taxon>Pseudomonadati</taxon>
        <taxon>Bacteroidota</taxon>
        <taxon>Chitinophagia</taxon>
        <taxon>Chitinophagales</taxon>
        <taxon>Chitinophagaceae</taxon>
        <taxon>Chitinophaga</taxon>
    </lineage>
</organism>
<keyword evidence="3" id="KW-1185">Reference proteome</keyword>
<accession>A0A433WB26</accession>
<dbReference type="NCBIfam" id="TIGR02646">
    <property type="entry name" value="retron system putative HNH endonuclease"/>
    <property type="match status" value="1"/>
</dbReference>
<comment type="caution">
    <text evidence="2">The sequence shown here is derived from an EMBL/GenBank/DDBJ whole genome shotgun (WGS) entry which is preliminary data.</text>
</comment>
<protein>
    <submittedName>
        <fullName evidence="2">TIGR02646 family protein</fullName>
    </submittedName>
</protein>
<reference evidence="2" key="1">
    <citation type="submission" date="2020-05" db="EMBL/GenBank/DDBJ databases">
        <title>Chitinophaga laudate sp. nov., isolated from a tropical peat swamp.</title>
        <authorList>
            <person name="Goh C.B.S."/>
            <person name="Lee M.S."/>
            <person name="Parimannan S."/>
            <person name="Pasbakhsh P."/>
            <person name="Yule C.M."/>
            <person name="Rajandas H."/>
            <person name="Loke S."/>
            <person name="Croft L."/>
            <person name="Tan J.B.L."/>
        </authorList>
    </citation>
    <scope>NUCLEOTIDE SEQUENCE</scope>
    <source>
        <strain evidence="2">Mgbs1</strain>
    </source>
</reference>
<sequence length="240" mass="27753">MKKINKAGQPQPYTDWRNEMKGKENEDYRNMPGDIRGVLLQALNEEQGYLCGYTMRKISTETSHVEHIKPESICRKEERGSDLDYDNLIACHPKKTEKNKTEFLYGAIYKDNWWDDEGKEFISPLNPHCELRFDFNLKGEIIPLTNEAKKTIEVLGLDHKTLTEDRRRAIVEFIYGPKGDAPISANKATQAIGSIMERNQDGSFYVFCIAIKKALQNYINILEKAAQKNKYVAENKKNKR</sequence>
<evidence type="ECO:0000256" key="1">
    <source>
        <dbReference type="SAM" id="MobiDB-lite"/>
    </source>
</evidence>
<dbReference type="InterPro" id="IPR003615">
    <property type="entry name" value="HNH_nuc"/>
</dbReference>
<dbReference type="CDD" id="cd00085">
    <property type="entry name" value="HNHc"/>
    <property type="match status" value="1"/>
</dbReference>
<feature type="region of interest" description="Disordered" evidence="1">
    <location>
        <begin position="1"/>
        <end position="28"/>
    </location>
</feature>
<name>A0A433WB26_9BACT</name>
<feature type="compositionally biased region" description="Basic and acidic residues" evidence="1">
    <location>
        <begin position="16"/>
        <end position="28"/>
    </location>
</feature>
<evidence type="ECO:0000313" key="2">
    <source>
        <dbReference type="EMBL" id="NSL88965.1"/>
    </source>
</evidence>